<dbReference type="PANTHER" id="PTHR34512:SF30">
    <property type="entry name" value="OUTER MEMBRANE PROTEIN ASSEMBLY FACTOR BAMB"/>
    <property type="match status" value="1"/>
</dbReference>
<dbReference type="InterPro" id="IPR011047">
    <property type="entry name" value="Quinoprotein_ADH-like_sf"/>
</dbReference>
<evidence type="ECO:0000256" key="2">
    <source>
        <dbReference type="SAM" id="SignalP"/>
    </source>
</evidence>
<evidence type="ECO:0000313" key="5">
    <source>
        <dbReference type="Proteomes" id="UP000244810"/>
    </source>
</evidence>
<keyword evidence="2" id="KW-0732">Signal</keyword>
<dbReference type="PROSITE" id="PS51257">
    <property type="entry name" value="PROKAR_LIPOPROTEIN"/>
    <property type="match status" value="1"/>
</dbReference>
<dbReference type="InterPro" id="IPR018391">
    <property type="entry name" value="PQQ_b-propeller_rpt"/>
</dbReference>
<protein>
    <submittedName>
        <fullName evidence="4">Quinoprotein</fullName>
    </submittedName>
</protein>
<accession>A0A2T7UXX3</accession>
<dbReference type="Gene3D" id="2.130.10.10">
    <property type="entry name" value="YVTN repeat-like/Quinoprotein amine dehydrogenase"/>
    <property type="match status" value="1"/>
</dbReference>
<name>A0A2T7UXX3_9RHOB</name>
<feature type="signal peptide" evidence="2">
    <location>
        <begin position="1"/>
        <end position="22"/>
    </location>
</feature>
<dbReference type="EMBL" id="QDDR01000001">
    <property type="protein sequence ID" value="PVE49494.1"/>
    <property type="molecule type" value="Genomic_DNA"/>
</dbReference>
<dbReference type="PROSITE" id="PS51318">
    <property type="entry name" value="TAT"/>
    <property type="match status" value="1"/>
</dbReference>
<dbReference type="OrthoDB" id="5290752at2"/>
<organism evidence="4 5">
    <name type="scientific">Pararhodobacter aggregans</name>
    <dbReference type="NCBI Taxonomy" id="404875"/>
    <lineage>
        <taxon>Bacteria</taxon>
        <taxon>Pseudomonadati</taxon>
        <taxon>Pseudomonadota</taxon>
        <taxon>Alphaproteobacteria</taxon>
        <taxon>Rhodobacterales</taxon>
        <taxon>Paracoccaceae</taxon>
        <taxon>Pararhodobacter</taxon>
    </lineage>
</organism>
<dbReference type="Pfam" id="PF13360">
    <property type="entry name" value="PQQ_2"/>
    <property type="match status" value="2"/>
</dbReference>
<evidence type="ECO:0000313" key="4">
    <source>
        <dbReference type="EMBL" id="PVE49494.1"/>
    </source>
</evidence>
<gene>
    <name evidence="4" type="ORF">DDE23_03605</name>
</gene>
<dbReference type="SMART" id="SM00564">
    <property type="entry name" value="PQQ"/>
    <property type="match status" value="7"/>
</dbReference>
<feature type="compositionally biased region" description="Polar residues" evidence="1">
    <location>
        <begin position="84"/>
        <end position="94"/>
    </location>
</feature>
<dbReference type="PANTHER" id="PTHR34512">
    <property type="entry name" value="CELL SURFACE PROTEIN"/>
    <property type="match status" value="1"/>
</dbReference>
<feature type="domain" description="Pyrrolo-quinoline quinone repeat" evidence="3">
    <location>
        <begin position="121"/>
        <end position="357"/>
    </location>
</feature>
<dbReference type="Proteomes" id="UP000244810">
    <property type="component" value="Unassembled WGS sequence"/>
</dbReference>
<keyword evidence="5" id="KW-1185">Reference proteome</keyword>
<proteinExistence type="predicted"/>
<feature type="domain" description="Pyrrolo-quinoline quinone repeat" evidence="3">
    <location>
        <begin position="377"/>
        <end position="439"/>
    </location>
</feature>
<dbReference type="InterPro" id="IPR002372">
    <property type="entry name" value="PQQ_rpt_dom"/>
</dbReference>
<feature type="region of interest" description="Disordered" evidence="1">
    <location>
        <begin position="35"/>
        <end position="101"/>
    </location>
</feature>
<dbReference type="InterPro" id="IPR006311">
    <property type="entry name" value="TAT_signal"/>
</dbReference>
<evidence type="ECO:0000256" key="1">
    <source>
        <dbReference type="SAM" id="MobiDB-lite"/>
    </source>
</evidence>
<feature type="chain" id="PRO_5015618016" evidence="2">
    <location>
        <begin position="23"/>
        <end position="440"/>
    </location>
</feature>
<reference evidence="4 5" key="1">
    <citation type="journal article" date="2011" name="Syst. Appl. Microbiol.">
        <title>Defluviimonas denitrificans gen. nov., sp. nov., and Pararhodobacter aggregans gen. nov., sp. nov., non-phototrophic Rhodobacteraceae from the biofilter of a marine aquaculture.</title>
        <authorList>
            <person name="Foesel B.U."/>
            <person name="Drake H.L."/>
            <person name="Schramm A."/>
        </authorList>
    </citation>
    <scope>NUCLEOTIDE SEQUENCE [LARGE SCALE GENOMIC DNA]</scope>
    <source>
        <strain evidence="4 5">D1-19</strain>
    </source>
</reference>
<dbReference type="InterPro" id="IPR015943">
    <property type="entry name" value="WD40/YVTN_repeat-like_dom_sf"/>
</dbReference>
<dbReference type="SUPFAM" id="SSF50998">
    <property type="entry name" value="Quinoprotein alcohol dehydrogenase-like"/>
    <property type="match status" value="1"/>
</dbReference>
<evidence type="ECO:0000259" key="3">
    <source>
        <dbReference type="Pfam" id="PF13360"/>
    </source>
</evidence>
<dbReference type="AlphaFoldDB" id="A0A2T7UXX3"/>
<comment type="caution">
    <text evidence="4">The sequence shown here is derived from an EMBL/GenBank/DDBJ whole genome shotgun (WGS) entry which is preliminary data.</text>
</comment>
<sequence>MSLTRRHALTGLAALMATSALAACNRERPLEGERVDLRAPWGGSDAETANRSLPISLPGQSANASWSQRQGTPGGRPGHPALSASPQLIWSTPIGQGDSRRARLTTDPVYADGRVYTLDARAHVQATSPSGAVLWGTDLTPSRDARSSASGGSLAVAGGRVFVASAQAYLAALDAATGQEIWRTDFAAPLTGSPAVADNRVYVTAIDSTLWGLDAATGRIEWTLAGTPALSTIARGSAPAIAGEAVVFPTQAGELTAVRRSNGGLLWTTVAAGRRTGAALGTIPALTGDPVVEGNRIYAANQSGRVFAMDARSGATIWSVEEGANAPVWPVGGSVFLVSDQNRLLRLDASDGSLIWAHELPLYTTSRVRRRLAIYPQHGPVLAGGRLWVASGDGVLRGFDPVSGNTTAEIEIPGGAASAPIVAGGIMYILSRDGDLLAYR</sequence>
<feature type="compositionally biased region" description="Polar residues" evidence="1">
    <location>
        <begin position="47"/>
        <end position="71"/>
    </location>
</feature>
<dbReference type="RefSeq" id="WP_107749998.1">
    <property type="nucleotide sequence ID" value="NZ_QBKF01000001.1"/>
</dbReference>